<feature type="transmembrane region" description="Helical" evidence="7">
    <location>
        <begin position="255"/>
        <end position="281"/>
    </location>
</feature>
<gene>
    <name evidence="8" type="ORF">FXF47_05935</name>
</gene>
<feature type="transmembrane region" description="Helical" evidence="7">
    <location>
        <begin position="494"/>
        <end position="515"/>
    </location>
</feature>
<dbReference type="PANTHER" id="PTHR11616">
    <property type="entry name" value="SODIUM/CHLORIDE DEPENDENT TRANSPORTER"/>
    <property type="match status" value="1"/>
</dbReference>
<dbReference type="CDD" id="cd10334">
    <property type="entry name" value="SLC6sbd_u1"/>
    <property type="match status" value="1"/>
</dbReference>
<dbReference type="NCBIfam" id="NF037979">
    <property type="entry name" value="Na_transp"/>
    <property type="match status" value="1"/>
</dbReference>
<evidence type="ECO:0000256" key="2">
    <source>
        <dbReference type="ARBA" id="ARBA00022448"/>
    </source>
</evidence>
<reference evidence="8" key="1">
    <citation type="submission" date="2019-08" db="EMBL/GenBank/DDBJ databases">
        <title>Genomic characterization of a novel candidate phylum (ARYD3) from a high temperature, high salinity tertiary oil reservoir in north central Oklahoma, USA.</title>
        <authorList>
            <person name="Youssef N.H."/>
            <person name="Yadav A."/>
            <person name="Elshahed M.S."/>
        </authorList>
    </citation>
    <scope>NUCLEOTIDE SEQUENCE [LARGE SCALE GENOMIC DNA]</scope>
    <source>
        <strain evidence="8">ARYD3</strain>
    </source>
</reference>
<evidence type="ECO:0000256" key="3">
    <source>
        <dbReference type="ARBA" id="ARBA00022692"/>
    </source>
</evidence>
<dbReference type="PANTHER" id="PTHR11616:SF240">
    <property type="entry name" value="BLOATED TUBULES, ISOFORM B-RELATED"/>
    <property type="match status" value="1"/>
</dbReference>
<feature type="transmembrane region" description="Helical" evidence="7">
    <location>
        <begin position="521"/>
        <end position="541"/>
    </location>
</feature>
<dbReference type="EMBL" id="VSIX01000056">
    <property type="protein sequence ID" value="TYB31094.1"/>
    <property type="molecule type" value="Genomic_DNA"/>
</dbReference>
<feature type="transmembrane region" description="Helical" evidence="7">
    <location>
        <begin position="42"/>
        <end position="63"/>
    </location>
</feature>
<sequence>MARERWEKRSSFILAAIGSAIGLGNVWRFPYMAYSNGGGAFFIPYLIALITTGIPLVALEYYLGARHQLGPSEAYGKVKKNTNFIGWFALGVAGMITFYYAVVMGWAWNYLYHSIGVSWAGNEANFFNKTVLNISKGIYSFGGIEWAVVIGTLLTWIAIFLIIFKGIKVVGKVVNWTVGIPWLLILILIVRGIFLKGSAEGLEYYLHPDFSKLLNPGVWLAAYGQIFFSLSLGFGIMIAYSSYLKKDADINTNAWVVSFSNCATSFFAGFAVFSVLGYLAFTTDTAVSEVVSAGPGLAFVAYPTAIAKLPGGIIGQSAFGVMFFLMLLLLGIDSAFSLVEAIVTGLKDTFKFKREKVALAVCAAGFVIGLIYMTRAGLYWLDVVDHWMNWGLIIVGLMEAILIGWFYNTKKVAKDIDSTSAIKFGSLWVFSIKFLTPAVLAITIFMNIYKEIKGPYGDYPISALMIGGWMLLITIFFFSFYMQKRKKPDQPSFNFIRTIGWIIMYAGTVITFYLFYKIPTLWIPIIILVVSIIVGLIIKAIPKEEKAIE</sequence>
<dbReference type="InterPro" id="IPR000175">
    <property type="entry name" value="Na/ntran_symport"/>
</dbReference>
<feature type="transmembrane region" description="Helical" evidence="7">
    <location>
        <begin position="357"/>
        <end position="381"/>
    </location>
</feature>
<comment type="similarity">
    <text evidence="6">Belongs to the sodium:neurotransmitter symporter (SNF) (TC 2.A.22) family.</text>
</comment>
<evidence type="ECO:0000313" key="9">
    <source>
        <dbReference type="Proteomes" id="UP000324143"/>
    </source>
</evidence>
<keyword evidence="3 6" id="KW-0812">Transmembrane</keyword>
<feature type="transmembrane region" description="Helical" evidence="7">
    <location>
        <begin position="427"/>
        <end position="449"/>
    </location>
</feature>
<evidence type="ECO:0000256" key="1">
    <source>
        <dbReference type="ARBA" id="ARBA00004141"/>
    </source>
</evidence>
<name>A0A5D0MBD9_9BACT</name>
<evidence type="ECO:0000256" key="6">
    <source>
        <dbReference type="RuleBase" id="RU003732"/>
    </source>
</evidence>
<evidence type="ECO:0000313" key="8">
    <source>
        <dbReference type="EMBL" id="TYB31094.1"/>
    </source>
</evidence>
<dbReference type="GO" id="GO:0035725">
    <property type="term" value="P:sodium ion transmembrane transport"/>
    <property type="evidence" value="ECO:0007669"/>
    <property type="project" value="TreeGrafter"/>
</dbReference>
<keyword evidence="4 7" id="KW-1133">Transmembrane helix</keyword>
<feature type="transmembrane region" description="Helical" evidence="7">
    <location>
        <begin position="217"/>
        <end position="243"/>
    </location>
</feature>
<feature type="transmembrane region" description="Helical" evidence="7">
    <location>
        <begin position="84"/>
        <end position="108"/>
    </location>
</feature>
<comment type="subcellular location">
    <subcellularLocation>
        <location evidence="1">Membrane</location>
        <topology evidence="1">Multi-pass membrane protein</topology>
    </subcellularLocation>
</comment>
<dbReference type="PROSITE" id="PS00610">
    <property type="entry name" value="NA_NEUROTRAN_SYMP_1"/>
    <property type="match status" value="1"/>
</dbReference>
<keyword evidence="2 6" id="KW-0813">Transport</keyword>
<feature type="transmembrane region" description="Helical" evidence="7">
    <location>
        <begin position="313"/>
        <end position="336"/>
    </location>
</feature>
<dbReference type="AlphaFoldDB" id="A0A5D0MBD9"/>
<dbReference type="InterPro" id="IPR037272">
    <property type="entry name" value="SNS_sf"/>
</dbReference>
<dbReference type="PROSITE" id="PS50267">
    <property type="entry name" value="NA_NEUROTRAN_SYMP_3"/>
    <property type="match status" value="1"/>
</dbReference>
<dbReference type="Proteomes" id="UP000324143">
    <property type="component" value="Unassembled WGS sequence"/>
</dbReference>
<feature type="transmembrane region" description="Helical" evidence="7">
    <location>
        <begin position="146"/>
        <end position="164"/>
    </location>
</feature>
<evidence type="ECO:0000256" key="4">
    <source>
        <dbReference type="ARBA" id="ARBA00022989"/>
    </source>
</evidence>
<comment type="caution">
    <text evidence="8">The sequence shown here is derived from an EMBL/GenBank/DDBJ whole genome shotgun (WGS) entry which is preliminary data.</text>
</comment>
<dbReference type="SUPFAM" id="SSF161070">
    <property type="entry name" value="SNF-like"/>
    <property type="match status" value="1"/>
</dbReference>
<dbReference type="Pfam" id="PF00209">
    <property type="entry name" value="SNF"/>
    <property type="match status" value="2"/>
</dbReference>
<feature type="transmembrane region" description="Helical" evidence="7">
    <location>
        <begin position="12"/>
        <end position="30"/>
    </location>
</feature>
<dbReference type="PRINTS" id="PR00176">
    <property type="entry name" value="NANEUSMPORT"/>
</dbReference>
<keyword evidence="6" id="KW-0769">Symport</keyword>
<proteinExistence type="inferred from homology"/>
<dbReference type="GO" id="GO:0005886">
    <property type="term" value="C:plasma membrane"/>
    <property type="evidence" value="ECO:0007669"/>
    <property type="project" value="TreeGrafter"/>
</dbReference>
<dbReference type="GO" id="GO:0015293">
    <property type="term" value="F:symporter activity"/>
    <property type="evidence" value="ECO:0007669"/>
    <property type="project" value="UniProtKB-KW"/>
</dbReference>
<keyword evidence="9" id="KW-1185">Reference proteome</keyword>
<evidence type="ECO:0000256" key="7">
    <source>
        <dbReference type="SAM" id="Phobius"/>
    </source>
</evidence>
<evidence type="ECO:0000256" key="5">
    <source>
        <dbReference type="ARBA" id="ARBA00023136"/>
    </source>
</evidence>
<feature type="transmembrane region" description="Helical" evidence="7">
    <location>
        <begin position="176"/>
        <end position="197"/>
    </location>
</feature>
<protein>
    <recommendedName>
        <fullName evidence="6">Transporter</fullName>
    </recommendedName>
</protein>
<organism evidence="8 9">
    <name type="scientific">Candidatus Mcinerneyibacterium aminivorans</name>
    <dbReference type="NCBI Taxonomy" id="2703815"/>
    <lineage>
        <taxon>Bacteria</taxon>
        <taxon>Candidatus Macinerneyibacteriota</taxon>
        <taxon>Candidatus Mcinerneyibacteria</taxon>
        <taxon>Candidatus Mcinerneyibacteriales</taxon>
        <taxon>Candidatus Mcinerneyibacteriaceae</taxon>
        <taxon>Candidatus Mcinerneyibacterium</taxon>
    </lineage>
</organism>
<feature type="transmembrane region" description="Helical" evidence="7">
    <location>
        <begin position="461"/>
        <end position="482"/>
    </location>
</feature>
<accession>A0A5D0MBD9</accession>
<feature type="transmembrane region" description="Helical" evidence="7">
    <location>
        <begin position="387"/>
        <end position="407"/>
    </location>
</feature>
<keyword evidence="5 7" id="KW-0472">Membrane</keyword>